<dbReference type="InterPro" id="IPR012340">
    <property type="entry name" value="NA-bd_OB-fold"/>
</dbReference>
<accession>B7G2Y0</accession>
<evidence type="ECO:0008006" key="5">
    <source>
        <dbReference type="Google" id="ProtNLM"/>
    </source>
</evidence>
<dbReference type="Gene3D" id="2.40.50.140">
    <property type="entry name" value="Nucleic acid-binding proteins"/>
    <property type="match status" value="1"/>
</dbReference>
<dbReference type="GO" id="GO:0003743">
    <property type="term" value="F:translation initiation factor activity"/>
    <property type="evidence" value="ECO:0007669"/>
    <property type="project" value="InterPro"/>
</dbReference>
<keyword evidence="4" id="KW-1185">Reference proteome</keyword>
<feature type="region of interest" description="Disordered" evidence="2">
    <location>
        <begin position="138"/>
        <end position="168"/>
    </location>
</feature>
<dbReference type="SUPFAM" id="SSF50249">
    <property type="entry name" value="Nucleic acid-binding proteins"/>
    <property type="match status" value="1"/>
</dbReference>
<feature type="compositionally biased region" description="Polar residues" evidence="2">
    <location>
        <begin position="138"/>
        <end position="153"/>
    </location>
</feature>
<evidence type="ECO:0000313" key="4">
    <source>
        <dbReference type="Proteomes" id="UP000000759"/>
    </source>
</evidence>
<evidence type="ECO:0000313" key="3">
    <source>
        <dbReference type="EMBL" id="EEC47386.1"/>
    </source>
</evidence>
<dbReference type="Proteomes" id="UP000000759">
    <property type="component" value="Chromosome 12"/>
</dbReference>
<dbReference type="PaxDb" id="2850-Phatr47235"/>
<keyword evidence="1" id="KW-0694">RNA-binding</keyword>
<dbReference type="OMA" id="RFMITHI"/>
<dbReference type="RefSeq" id="XP_002181463.1">
    <property type="nucleotide sequence ID" value="XM_002181427.1"/>
</dbReference>
<dbReference type="PANTHER" id="PTHR21641:SF0">
    <property type="entry name" value="RNA-BINDING PROTEIN EIF1AD-RELATED"/>
    <property type="match status" value="1"/>
</dbReference>
<dbReference type="eggNOG" id="KOG2925">
    <property type="taxonomic scope" value="Eukaryota"/>
</dbReference>
<dbReference type="HOGENOM" id="CLU_106477_2_0_1"/>
<dbReference type="InParanoid" id="B7G2Y0"/>
<proteinExistence type="predicted"/>
<dbReference type="AlphaFoldDB" id="B7G2Y0"/>
<evidence type="ECO:0000256" key="1">
    <source>
        <dbReference type="ARBA" id="ARBA00022884"/>
    </source>
</evidence>
<reference evidence="3 4" key="1">
    <citation type="journal article" date="2008" name="Nature">
        <title>The Phaeodactylum genome reveals the evolutionary history of diatom genomes.</title>
        <authorList>
            <person name="Bowler C."/>
            <person name="Allen A.E."/>
            <person name="Badger J.H."/>
            <person name="Grimwood J."/>
            <person name="Jabbari K."/>
            <person name="Kuo A."/>
            <person name="Maheswari U."/>
            <person name="Martens C."/>
            <person name="Maumus F."/>
            <person name="Otillar R.P."/>
            <person name="Rayko E."/>
            <person name="Salamov A."/>
            <person name="Vandepoele K."/>
            <person name="Beszteri B."/>
            <person name="Gruber A."/>
            <person name="Heijde M."/>
            <person name="Katinka M."/>
            <person name="Mock T."/>
            <person name="Valentin K."/>
            <person name="Verret F."/>
            <person name="Berges J.A."/>
            <person name="Brownlee C."/>
            <person name="Cadoret J.P."/>
            <person name="Chiovitti A."/>
            <person name="Choi C.J."/>
            <person name="Coesel S."/>
            <person name="De Martino A."/>
            <person name="Detter J.C."/>
            <person name="Durkin C."/>
            <person name="Falciatore A."/>
            <person name="Fournet J."/>
            <person name="Haruta M."/>
            <person name="Huysman M.J."/>
            <person name="Jenkins B.D."/>
            <person name="Jiroutova K."/>
            <person name="Jorgensen R.E."/>
            <person name="Joubert Y."/>
            <person name="Kaplan A."/>
            <person name="Kroger N."/>
            <person name="Kroth P.G."/>
            <person name="La Roche J."/>
            <person name="Lindquist E."/>
            <person name="Lommer M."/>
            <person name="Martin-Jezequel V."/>
            <person name="Lopez P.J."/>
            <person name="Lucas S."/>
            <person name="Mangogna M."/>
            <person name="McGinnis K."/>
            <person name="Medlin L.K."/>
            <person name="Montsant A."/>
            <person name="Oudot-Le Secq M.P."/>
            <person name="Napoli C."/>
            <person name="Obornik M."/>
            <person name="Parker M.S."/>
            <person name="Petit J.L."/>
            <person name="Porcel B.M."/>
            <person name="Poulsen N."/>
            <person name="Robison M."/>
            <person name="Rychlewski L."/>
            <person name="Rynearson T.A."/>
            <person name="Schmutz J."/>
            <person name="Shapiro H."/>
            <person name="Siaut M."/>
            <person name="Stanley M."/>
            <person name="Sussman M.R."/>
            <person name="Taylor A.R."/>
            <person name="Vardi A."/>
            <person name="von Dassow P."/>
            <person name="Vyverman W."/>
            <person name="Willis A."/>
            <person name="Wyrwicz L.S."/>
            <person name="Rokhsar D.S."/>
            <person name="Weissenbach J."/>
            <person name="Armbrust E.V."/>
            <person name="Green B.R."/>
            <person name="Van de Peer Y."/>
            <person name="Grigoriev I.V."/>
        </authorList>
    </citation>
    <scope>NUCLEOTIDE SEQUENCE [LARGE SCALE GENOMIC DNA]</scope>
    <source>
        <strain evidence="3 4">CCAP 1055/1</strain>
    </source>
</reference>
<dbReference type="KEGG" id="pti:PHATRDRAFT_47235"/>
<gene>
    <name evidence="3" type="ORF">PHATRDRAFT_47235</name>
</gene>
<dbReference type="SMART" id="SM00652">
    <property type="entry name" value="eIF1a"/>
    <property type="match status" value="1"/>
</dbReference>
<dbReference type="GeneID" id="7201990"/>
<protein>
    <recommendedName>
        <fullName evidence="5">S1-like domain-containing protein</fullName>
    </recommendedName>
</protein>
<reference evidence="4" key="2">
    <citation type="submission" date="2008-08" db="EMBL/GenBank/DDBJ databases">
        <authorList>
            <consortium name="Diatom Consortium"/>
            <person name="Grigoriev I."/>
            <person name="Grimwood J."/>
            <person name="Kuo A."/>
            <person name="Otillar R.P."/>
            <person name="Salamov A."/>
            <person name="Detter J.C."/>
            <person name="Lindquist E."/>
            <person name="Shapiro H."/>
            <person name="Lucas S."/>
            <person name="Glavina del Rio T."/>
            <person name="Pitluck S."/>
            <person name="Rokhsar D."/>
            <person name="Bowler C."/>
        </authorList>
    </citation>
    <scope>GENOME REANNOTATION</scope>
    <source>
        <strain evidence="4">CCAP 1055/1</strain>
    </source>
</reference>
<dbReference type="InterPro" id="IPR039294">
    <property type="entry name" value="EIF1AD"/>
</dbReference>
<dbReference type="EMBL" id="CM000614">
    <property type="protein sequence ID" value="EEC47386.1"/>
    <property type="molecule type" value="Genomic_DNA"/>
</dbReference>
<dbReference type="GO" id="GO:0003723">
    <property type="term" value="F:RNA binding"/>
    <property type="evidence" value="ECO:0007669"/>
    <property type="project" value="UniProtKB-KW"/>
</dbReference>
<name>B7G2Y0_PHATC</name>
<organism evidence="3 4">
    <name type="scientific">Phaeodactylum tricornutum (strain CCAP 1055/1)</name>
    <dbReference type="NCBI Taxonomy" id="556484"/>
    <lineage>
        <taxon>Eukaryota</taxon>
        <taxon>Sar</taxon>
        <taxon>Stramenopiles</taxon>
        <taxon>Ochrophyta</taxon>
        <taxon>Bacillariophyta</taxon>
        <taxon>Bacillariophyceae</taxon>
        <taxon>Bacillariophycidae</taxon>
        <taxon>Naviculales</taxon>
        <taxon>Phaeodactylaceae</taxon>
        <taxon>Phaeodactylum</taxon>
    </lineage>
</organism>
<dbReference type="InterPro" id="IPR001253">
    <property type="entry name" value="TIF_eIF-1A"/>
</dbReference>
<dbReference type="OrthoDB" id="1738325at2759"/>
<dbReference type="STRING" id="556484.B7G2Y0"/>
<dbReference type="PANTHER" id="PTHR21641">
    <property type="entry name" value="TRANSLATION INITIATION FACTOR-RELATED"/>
    <property type="match status" value="1"/>
</dbReference>
<dbReference type="GO" id="GO:0005634">
    <property type="term" value="C:nucleus"/>
    <property type="evidence" value="ECO:0007669"/>
    <property type="project" value="TreeGrafter"/>
</dbReference>
<evidence type="ECO:0000256" key="2">
    <source>
        <dbReference type="SAM" id="MobiDB-lite"/>
    </source>
</evidence>
<sequence length="209" mass="23571">MAGLGRRTHYRKHLTDSILHDFPEPLGDERVAKIVATRGSNQFDIVLSVEKSLPEEHSATTRPCHLAILPTKFRKLVWLKRNDFVIVQTATDAEGADRKNDSGGVRFMITHILYKEQIKHLQSNELWPGWDTEFTQDSIESSPQNEITTNEDCSSAGVRSFDEEDQASPIEDGIVYATGYDTDDDLFVNTNRLASLQVQDSSETESDEN</sequence>